<evidence type="ECO:0000256" key="1">
    <source>
        <dbReference type="ARBA" id="ARBA00022676"/>
    </source>
</evidence>
<reference evidence="5 6" key="1">
    <citation type="submission" date="2016-02" db="EMBL/GenBank/DDBJ databases">
        <title>Discovery of a natural microsporidian pathogen with a broad tissue tropism in Caenorhabditis elegans.</title>
        <authorList>
            <person name="Luallen R.J."/>
            <person name="Reinke A.W."/>
            <person name="Tong L."/>
            <person name="Botts M.R."/>
            <person name="Felix M.-A."/>
            <person name="Troemel E.R."/>
        </authorList>
    </citation>
    <scope>NUCLEOTIDE SEQUENCE [LARGE SCALE GENOMIC DNA]</scope>
    <source>
        <strain evidence="5 6">JUm2807</strain>
    </source>
</reference>
<dbReference type="GeneID" id="93647068"/>
<dbReference type="InterPro" id="IPR001296">
    <property type="entry name" value="Glyco_trans_1"/>
</dbReference>
<keyword evidence="6" id="KW-1185">Reference proteome</keyword>
<dbReference type="AlphaFoldDB" id="A0A177ECB1"/>
<dbReference type="EMBL" id="LTDL01000040">
    <property type="protein sequence ID" value="OAG29585.1"/>
    <property type="molecule type" value="Genomic_DNA"/>
</dbReference>
<feature type="domain" description="Glycosyl transferase family 1" evidence="3">
    <location>
        <begin position="209"/>
        <end position="350"/>
    </location>
</feature>
<keyword evidence="2" id="KW-0812">Transmembrane</keyword>
<dbReference type="Gene3D" id="3.40.50.2000">
    <property type="entry name" value="Glycogen Phosphorylase B"/>
    <property type="match status" value="2"/>
</dbReference>
<feature type="domain" description="Glycosyltransferase subfamily 4-like N-terminal" evidence="4">
    <location>
        <begin position="34"/>
        <end position="198"/>
    </location>
</feature>
<comment type="caution">
    <text evidence="5">The sequence shown here is derived from an EMBL/GenBank/DDBJ whole genome shotgun (WGS) entry which is preliminary data.</text>
</comment>
<dbReference type="Pfam" id="PF00534">
    <property type="entry name" value="Glycos_transf_1"/>
    <property type="match status" value="1"/>
</dbReference>
<dbReference type="PANTHER" id="PTHR45871">
    <property type="entry name" value="N-ACETYLGLUCOSAMINYL-PHOSPHATIDYLINOSITOL BIOSYNTHETIC PROTEIN"/>
    <property type="match status" value="1"/>
</dbReference>
<dbReference type="PANTHER" id="PTHR45871:SF1">
    <property type="entry name" value="PHOSPHATIDYLINOSITOL N-ACETYLGLUCOSAMINYLTRANSFERASE SUBUNIT A"/>
    <property type="match status" value="1"/>
</dbReference>
<dbReference type="RefSeq" id="XP_067544233.1">
    <property type="nucleotide sequence ID" value="XM_067688136.1"/>
</dbReference>
<sequence>MYKYGGTSANLQVPKVGAMYKIAMVSDFFHPRLGGVENHILNVSRELRRLGHTVIVITHANTGVSGIHYVDGFKTYYLELLSIFGGAVFPTFVCTSFYIAEILLSEQVDIVHGHQCTPLGMESVFHAKMLGLSTCFTNHSLVKVNTLGGVLTSSALQLSMADTDQIICVSLASRNNTADRLEIPPERIKVIPNAVTDDFFPTTVRDTRTEIVISVVTRLTYRKGASLLAEVLPEICALGKQIRVVIAGDGDKRELLEQTVELHNLKGQVDIIGGVDPSRVKDVLNNSDLFLNTSLTDAFCITLIEAAACGLYVVSTNVDGIGEVLPKEMVTLTSTTPESILRGIEEALPKIPKYNKALSHQRVKLLYQWPKIAKETERIYRSIVKPFKIPSPSKLGLSVKQMLCQRKDRISMPFAAVLLVNYLVLLFLLAKHANRSSTP</sequence>
<evidence type="ECO:0000259" key="4">
    <source>
        <dbReference type="Pfam" id="PF13439"/>
    </source>
</evidence>
<gene>
    <name evidence="5" type="ORF">NEDG_00718</name>
</gene>
<keyword evidence="2" id="KW-0472">Membrane</keyword>
<dbReference type="VEuPathDB" id="MicrosporidiaDB:NEDG_00718"/>
<protein>
    <submittedName>
        <fullName evidence="5">Phosphatidylinositol glycan, class A</fullName>
    </submittedName>
</protein>
<evidence type="ECO:0000313" key="5">
    <source>
        <dbReference type="EMBL" id="OAG29585.1"/>
    </source>
</evidence>
<keyword evidence="1" id="KW-0808">Transferase</keyword>
<proteinExistence type="predicted"/>
<keyword evidence="1" id="KW-0328">Glycosyltransferase</keyword>
<dbReference type="OrthoDB" id="734129at2759"/>
<organism evidence="5 6">
    <name type="scientific">Nematocida displodere</name>
    <dbReference type="NCBI Taxonomy" id="1805483"/>
    <lineage>
        <taxon>Eukaryota</taxon>
        <taxon>Fungi</taxon>
        <taxon>Fungi incertae sedis</taxon>
        <taxon>Microsporidia</taxon>
        <taxon>Nematocida</taxon>
    </lineage>
</organism>
<evidence type="ECO:0000259" key="3">
    <source>
        <dbReference type="Pfam" id="PF00534"/>
    </source>
</evidence>
<accession>A0A177ECB1</accession>
<name>A0A177ECB1_9MICR</name>
<dbReference type="SUPFAM" id="SSF53756">
    <property type="entry name" value="UDP-Glycosyltransferase/glycogen phosphorylase"/>
    <property type="match status" value="1"/>
</dbReference>
<evidence type="ECO:0000256" key="2">
    <source>
        <dbReference type="SAM" id="Phobius"/>
    </source>
</evidence>
<dbReference type="InterPro" id="IPR028098">
    <property type="entry name" value="Glyco_trans_4-like_N"/>
</dbReference>
<dbReference type="STRING" id="1805483.A0A177ECB1"/>
<keyword evidence="2" id="KW-1133">Transmembrane helix</keyword>
<dbReference type="GO" id="GO:0017176">
    <property type="term" value="F:phosphatidylinositol N-acetylglucosaminyltransferase activity"/>
    <property type="evidence" value="ECO:0007669"/>
    <property type="project" value="EnsemblFungi"/>
</dbReference>
<dbReference type="GO" id="GO:0000506">
    <property type="term" value="C:glycosylphosphatidylinositol-N-acetylglucosaminyltransferase (GPI-GnT) complex"/>
    <property type="evidence" value="ECO:0007669"/>
    <property type="project" value="TreeGrafter"/>
</dbReference>
<evidence type="ECO:0000313" key="6">
    <source>
        <dbReference type="Proteomes" id="UP000185944"/>
    </source>
</evidence>
<dbReference type="Proteomes" id="UP000185944">
    <property type="component" value="Unassembled WGS sequence"/>
</dbReference>
<dbReference type="GO" id="GO:0006506">
    <property type="term" value="P:GPI anchor biosynthetic process"/>
    <property type="evidence" value="ECO:0007669"/>
    <property type="project" value="TreeGrafter"/>
</dbReference>
<dbReference type="Pfam" id="PF13439">
    <property type="entry name" value="Glyco_transf_4"/>
    <property type="match status" value="1"/>
</dbReference>
<feature type="transmembrane region" description="Helical" evidence="2">
    <location>
        <begin position="410"/>
        <end position="430"/>
    </location>
</feature>